<proteinExistence type="predicted"/>
<organism evidence="1 2">
    <name type="scientific">Vigna angularis var. angularis</name>
    <dbReference type="NCBI Taxonomy" id="157739"/>
    <lineage>
        <taxon>Eukaryota</taxon>
        <taxon>Viridiplantae</taxon>
        <taxon>Streptophyta</taxon>
        <taxon>Embryophyta</taxon>
        <taxon>Tracheophyta</taxon>
        <taxon>Spermatophyta</taxon>
        <taxon>Magnoliopsida</taxon>
        <taxon>eudicotyledons</taxon>
        <taxon>Gunneridae</taxon>
        <taxon>Pentapetalae</taxon>
        <taxon>rosids</taxon>
        <taxon>fabids</taxon>
        <taxon>Fabales</taxon>
        <taxon>Fabaceae</taxon>
        <taxon>Papilionoideae</taxon>
        <taxon>50 kb inversion clade</taxon>
        <taxon>NPAAA clade</taxon>
        <taxon>indigoferoid/millettioid clade</taxon>
        <taxon>Phaseoleae</taxon>
        <taxon>Vigna</taxon>
    </lineage>
</organism>
<accession>A0A0S3QZ19</accession>
<evidence type="ECO:0000313" key="2">
    <source>
        <dbReference type="Proteomes" id="UP000291084"/>
    </source>
</evidence>
<dbReference type="EMBL" id="AP015034">
    <property type="protein sequence ID" value="BAT73586.1"/>
    <property type="molecule type" value="Genomic_DNA"/>
</dbReference>
<feature type="non-terminal residue" evidence="1">
    <location>
        <position position="1"/>
    </location>
</feature>
<keyword evidence="2" id="KW-1185">Reference proteome</keyword>
<protein>
    <submittedName>
        <fullName evidence="1">Uncharacterized protein</fullName>
    </submittedName>
</protein>
<evidence type="ECO:0000313" key="1">
    <source>
        <dbReference type="EMBL" id="BAT73586.1"/>
    </source>
</evidence>
<sequence length="87" mass="10032">AELSRMFSLATSSSTGWWNRARSIKHWPFLSNSRGLVSDPIVIPMQLSSRRCVKRVTRVKLVVFLRKWRLTLKDFVINISLLLGISC</sequence>
<dbReference type="Proteomes" id="UP000291084">
    <property type="component" value="Chromosome 1"/>
</dbReference>
<name>A0A0S3QZ19_PHAAN</name>
<dbReference type="AlphaFoldDB" id="A0A0S3QZ19"/>
<reference evidence="1 2" key="1">
    <citation type="journal article" date="2015" name="Sci. Rep.">
        <title>The power of single molecule real-time sequencing technology in the de novo assembly of a eukaryotic genome.</title>
        <authorList>
            <person name="Sakai H."/>
            <person name="Naito K."/>
            <person name="Ogiso-Tanaka E."/>
            <person name="Takahashi Y."/>
            <person name="Iseki K."/>
            <person name="Muto C."/>
            <person name="Satou K."/>
            <person name="Teruya K."/>
            <person name="Shiroma A."/>
            <person name="Shimoji M."/>
            <person name="Hirano T."/>
            <person name="Itoh T."/>
            <person name="Kaga A."/>
            <person name="Tomooka N."/>
        </authorList>
    </citation>
    <scope>NUCLEOTIDE SEQUENCE [LARGE SCALE GENOMIC DNA]</scope>
    <source>
        <strain evidence="2">cv. Shumari</strain>
    </source>
</reference>
<gene>
    <name evidence="1" type="primary">Vigan.01G108800</name>
    <name evidence="1" type="ORF">VIGAN_01108800</name>
</gene>